<keyword evidence="7" id="KW-0902">Two-component regulatory system</keyword>
<dbReference type="PROSITE" id="PS50109">
    <property type="entry name" value="HIS_KIN"/>
    <property type="match status" value="1"/>
</dbReference>
<reference evidence="10 11" key="1">
    <citation type="journal article" date="2013" name="Front. Microbiol.">
        <title>Comparative genomic analyses of the cyanobacterium, Lyngbya aestuarii BL J, a powerful hydrogen producer.</title>
        <authorList>
            <person name="Kothari A."/>
            <person name="Vaughn M."/>
            <person name="Garcia-Pichel F."/>
        </authorList>
    </citation>
    <scope>NUCLEOTIDE SEQUENCE [LARGE SCALE GENOMIC DNA]</scope>
    <source>
        <strain evidence="10 11">BL J</strain>
    </source>
</reference>
<comment type="caution">
    <text evidence="10">The sequence shown here is derived from an EMBL/GenBank/DDBJ whole genome shotgun (WGS) entry which is preliminary data.</text>
</comment>
<dbReference type="SMART" id="SM00388">
    <property type="entry name" value="HisKA"/>
    <property type="match status" value="1"/>
</dbReference>
<dbReference type="Gene3D" id="3.30.450.40">
    <property type="match status" value="1"/>
</dbReference>
<dbReference type="EC" id="2.7.13.3" evidence="3"/>
<dbReference type="RefSeq" id="WP_023064385.1">
    <property type="nucleotide sequence ID" value="NZ_AUZM01000003.1"/>
</dbReference>
<proteinExistence type="inferred from homology"/>
<dbReference type="AlphaFoldDB" id="U7QQY4"/>
<accession>U7QQY4</accession>
<dbReference type="InterPro" id="IPR005467">
    <property type="entry name" value="His_kinase_dom"/>
</dbReference>
<dbReference type="PATRIC" id="fig|1348334.3.peg.525"/>
<dbReference type="Pfam" id="PF00512">
    <property type="entry name" value="HisKA"/>
    <property type="match status" value="1"/>
</dbReference>
<dbReference type="Proteomes" id="UP000017127">
    <property type="component" value="Unassembled WGS sequence"/>
</dbReference>
<dbReference type="Pfam" id="PF02518">
    <property type="entry name" value="HATPase_c"/>
    <property type="match status" value="1"/>
</dbReference>
<dbReference type="SUPFAM" id="SSF55785">
    <property type="entry name" value="PYP-like sensor domain (PAS domain)"/>
    <property type="match status" value="1"/>
</dbReference>
<organism evidence="10 11">
    <name type="scientific">Lyngbya aestuarii BL J</name>
    <dbReference type="NCBI Taxonomy" id="1348334"/>
    <lineage>
        <taxon>Bacteria</taxon>
        <taxon>Bacillati</taxon>
        <taxon>Cyanobacteriota</taxon>
        <taxon>Cyanophyceae</taxon>
        <taxon>Oscillatoriophycideae</taxon>
        <taxon>Oscillatoriales</taxon>
        <taxon>Microcoleaceae</taxon>
        <taxon>Lyngbya</taxon>
    </lineage>
</organism>
<dbReference type="GO" id="GO:0000155">
    <property type="term" value="F:phosphorelay sensor kinase activity"/>
    <property type="evidence" value="ECO:0007669"/>
    <property type="project" value="InterPro"/>
</dbReference>
<dbReference type="SUPFAM" id="SSF55874">
    <property type="entry name" value="ATPase domain of HSP90 chaperone/DNA topoisomerase II/histidine kinase"/>
    <property type="match status" value="1"/>
</dbReference>
<evidence type="ECO:0000256" key="1">
    <source>
        <dbReference type="ARBA" id="ARBA00000085"/>
    </source>
</evidence>
<dbReference type="SUPFAM" id="SSF55781">
    <property type="entry name" value="GAF domain-like"/>
    <property type="match status" value="1"/>
</dbReference>
<protein>
    <recommendedName>
        <fullName evidence="8">Circadian input-output histidine kinase CikA</fullName>
        <ecNumber evidence="3">2.7.13.3</ecNumber>
    </recommendedName>
</protein>
<evidence type="ECO:0000256" key="6">
    <source>
        <dbReference type="ARBA" id="ARBA00022777"/>
    </source>
</evidence>
<evidence type="ECO:0000256" key="2">
    <source>
        <dbReference type="ARBA" id="ARBA00006402"/>
    </source>
</evidence>
<evidence type="ECO:0000256" key="4">
    <source>
        <dbReference type="ARBA" id="ARBA00022553"/>
    </source>
</evidence>
<dbReference type="PRINTS" id="PR00344">
    <property type="entry name" value="BCTRLSENSOR"/>
</dbReference>
<keyword evidence="11" id="KW-1185">Reference proteome</keyword>
<dbReference type="InterPro" id="IPR003661">
    <property type="entry name" value="HisK_dim/P_dom"/>
</dbReference>
<dbReference type="Gene3D" id="3.30.565.10">
    <property type="entry name" value="Histidine kinase-like ATPase, C-terminal domain"/>
    <property type="match status" value="1"/>
</dbReference>
<dbReference type="InterPro" id="IPR029016">
    <property type="entry name" value="GAF-like_dom_sf"/>
</dbReference>
<keyword evidence="5" id="KW-0808">Transferase</keyword>
<dbReference type="InterPro" id="IPR003594">
    <property type="entry name" value="HATPase_dom"/>
</dbReference>
<name>U7QQY4_9CYAN</name>
<dbReference type="OrthoDB" id="445851at2"/>
<sequence length="615" mass="69151">MNSNTDFQLSNSFPAEIWRELGADLVFIQDASGKYLSFYWQQSESYGLGADPVVGSQMGETFGPALLEPYLERIHRVLENSIPERFSYPFVYQDHYIPLELVVSPILTLNAKPSRVLVMGRSLEQNEMNSEANLDEIIAYRSLPSNFDIQQKMLVQIAGTICRTVPPSSQIYQTLLSQITQKIRRTLDLKQIWQQTVASLGQVLRVNRCIICPYKPDQTHTDIRFQHTQVVAEYLQNPYESMLGSEISISYEWGWSQALATLEPIALERTSASEDPYKRRSVLVVATSYLDQPNGVIRPNGLIALHQCDRFRQWTLAEIDFVRELATHVGTAIAHATLYQELEEARAEAEASSRLKSEFLANTSHELRTPLNGIIGFLKLVIDGMVDDPEEEREFVQEGHRAALHLLNLINDVLDIAKIEAGKMEIDLALVKVSELLKEVEQFTKTQVQQKGLNLSIHEHSYAPGLIVYANYQRLLQVMLNLVGNAIKFTHEGGVSISLGVLNQKVILQNQEFPGFVEFRVTDTGIGVPLEKQDRLFKAFSQVDTGYTRQYGGTGLGLVISQKLVQAMGGSVKFYSLGEGLGSTVTFTVPLYQEPRQNNAENYNILLDDTPNSIS</sequence>
<evidence type="ECO:0000259" key="9">
    <source>
        <dbReference type="PROSITE" id="PS50109"/>
    </source>
</evidence>
<dbReference type="SUPFAM" id="SSF47384">
    <property type="entry name" value="Homodimeric domain of signal transducing histidine kinase"/>
    <property type="match status" value="1"/>
</dbReference>
<keyword evidence="4" id="KW-0597">Phosphoprotein</keyword>
<dbReference type="FunFam" id="3.30.565.10:FF:000010">
    <property type="entry name" value="Sensor histidine kinase RcsC"/>
    <property type="match status" value="1"/>
</dbReference>
<evidence type="ECO:0000313" key="11">
    <source>
        <dbReference type="Proteomes" id="UP000017127"/>
    </source>
</evidence>
<dbReference type="InterPro" id="IPR036097">
    <property type="entry name" value="HisK_dim/P_sf"/>
</dbReference>
<dbReference type="CDD" id="cd16922">
    <property type="entry name" value="HATPase_EvgS-ArcB-TorS-like"/>
    <property type="match status" value="1"/>
</dbReference>
<dbReference type="InterPro" id="IPR036890">
    <property type="entry name" value="HATPase_C_sf"/>
</dbReference>
<dbReference type="CDD" id="cd00082">
    <property type="entry name" value="HisKA"/>
    <property type="match status" value="1"/>
</dbReference>
<gene>
    <name evidence="10" type="ORF">M595_0534</name>
</gene>
<dbReference type="PANTHER" id="PTHR43047:SF72">
    <property type="entry name" value="OSMOSENSING HISTIDINE PROTEIN KINASE SLN1"/>
    <property type="match status" value="1"/>
</dbReference>
<evidence type="ECO:0000256" key="5">
    <source>
        <dbReference type="ARBA" id="ARBA00022679"/>
    </source>
</evidence>
<keyword evidence="6 10" id="KW-0418">Kinase</keyword>
<evidence type="ECO:0000313" key="10">
    <source>
        <dbReference type="EMBL" id="ERT09505.1"/>
    </source>
</evidence>
<dbReference type="GO" id="GO:0009927">
    <property type="term" value="F:histidine phosphotransfer kinase activity"/>
    <property type="evidence" value="ECO:0007669"/>
    <property type="project" value="TreeGrafter"/>
</dbReference>
<dbReference type="InterPro" id="IPR004358">
    <property type="entry name" value="Sig_transdc_His_kin-like_C"/>
</dbReference>
<dbReference type="SMART" id="SM00387">
    <property type="entry name" value="HATPase_c"/>
    <property type="match status" value="1"/>
</dbReference>
<feature type="domain" description="Histidine kinase" evidence="9">
    <location>
        <begin position="362"/>
        <end position="593"/>
    </location>
</feature>
<dbReference type="Pfam" id="PF01590">
    <property type="entry name" value="GAF"/>
    <property type="match status" value="1"/>
</dbReference>
<dbReference type="Gene3D" id="1.10.287.130">
    <property type="match status" value="1"/>
</dbReference>
<dbReference type="PANTHER" id="PTHR43047">
    <property type="entry name" value="TWO-COMPONENT HISTIDINE PROTEIN KINASE"/>
    <property type="match status" value="1"/>
</dbReference>
<dbReference type="EMBL" id="AUZM01000003">
    <property type="protein sequence ID" value="ERT09505.1"/>
    <property type="molecule type" value="Genomic_DNA"/>
</dbReference>
<comment type="similarity">
    <text evidence="2">In the N-terminal section; belongs to the phytochrome family.</text>
</comment>
<comment type="catalytic activity">
    <reaction evidence="1">
        <text>ATP + protein L-histidine = ADP + protein N-phospho-L-histidine.</text>
        <dbReference type="EC" id="2.7.13.3"/>
    </reaction>
</comment>
<evidence type="ECO:0000256" key="7">
    <source>
        <dbReference type="ARBA" id="ARBA00023012"/>
    </source>
</evidence>
<evidence type="ECO:0000256" key="3">
    <source>
        <dbReference type="ARBA" id="ARBA00012438"/>
    </source>
</evidence>
<dbReference type="InterPro" id="IPR003018">
    <property type="entry name" value="GAF"/>
</dbReference>
<dbReference type="SMART" id="SM00065">
    <property type="entry name" value="GAF"/>
    <property type="match status" value="1"/>
</dbReference>
<evidence type="ECO:0000256" key="8">
    <source>
        <dbReference type="ARBA" id="ARBA00074306"/>
    </source>
</evidence>
<dbReference type="InterPro" id="IPR035965">
    <property type="entry name" value="PAS-like_dom_sf"/>
</dbReference>
<dbReference type="GO" id="GO:0005886">
    <property type="term" value="C:plasma membrane"/>
    <property type="evidence" value="ECO:0007669"/>
    <property type="project" value="TreeGrafter"/>
</dbReference>